<dbReference type="InterPro" id="IPR012292">
    <property type="entry name" value="Globin/Proto"/>
</dbReference>
<dbReference type="InterPro" id="IPR044399">
    <property type="entry name" value="Mb-like_M"/>
</dbReference>
<dbReference type="WBParaSite" id="SMUV_0000529901-mRNA-1">
    <property type="protein sequence ID" value="SMUV_0000529901-mRNA-1"/>
    <property type="gene ID" value="SMUV_0000529901"/>
</dbReference>
<evidence type="ECO:0000313" key="5">
    <source>
        <dbReference type="WBParaSite" id="SMUV_0000529901-mRNA-1"/>
    </source>
</evidence>
<dbReference type="Pfam" id="PF00042">
    <property type="entry name" value="Globin"/>
    <property type="match status" value="1"/>
</dbReference>
<dbReference type="GO" id="GO:0005344">
    <property type="term" value="F:oxygen carrier activity"/>
    <property type="evidence" value="ECO:0007669"/>
    <property type="project" value="UniProtKB-KW"/>
</dbReference>
<feature type="region of interest" description="Disordered" evidence="2">
    <location>
        <begin position="1"/>
        <end position="24"/>
    </location>
</feature>
<dbReference type="AlphaFoldDB" id="A0A0N5AL91"/>
<evidence type="ECO:0000256" key="1">
    <source>
        <dbReference type="RuleBase" id="RU000356"/>
    </source>
</evidence>
<dbReference type="Proteomes" id="UP000046393">
    <property type="component" value="Unplaced"/>
</dbReference>
<keyword evidence="1" id="KW-0479">Metal-binding</keyword>
<dbReference type="CDD" id="cd01040">
    <property type="entry name" value="Mb-like"/>
    <property type="match status" value="1"/>
</dbReference>
<evidence type="ECO:0000313" key="4">
    <source>
        <dbReference type="Proteomes" id="UP000046393"/>
    </source>
</evidence>
<dbReference type="InterPro" id="IPR000971">
    <property type="entry name" value="Globin"/>
</dbReference>
<accession>A0A0N5AL91</accession>
<dbReference type="Gene3D" id="1.10.490.10">
    <property type="entry name" value="Globins"/>
    <property type="match status" value="1"/>
</dbReference>
<protein>
    <submittedName>
        <fullName evidence="5">GLOBIN domain-containing protein</fullName>
    </submittedName>
</protein>
<reference evidence="5" key="1">
    <citation type="submission" date="2017-02" db="UniProtKB">
        <authorList>
            <consortium name="WormBaseParasite"/>
        </authorList>
    </citation>
    <scope>IDENTIFICATION</scope>
</reference>
<dbReference type="InterPro" id="IPR053341">
    <property type="entry name" value="Oxidative_stress_globin-like"/>
</dbReference>
<comment type="similarity">
    <text evidence="1">Belongs to the globin family.</text>
</comment>
<dbReference type="GO" id="GO:0020037">
    <property type="term" value="F:heme binding"/>
    <property type="evidence" value="ECO:0007669"/>
    <property type="project" value="InterPro"/>
</dbReference>
<dbReference type="SUPFAM" id="SSF46458">
    <property type="entry name" value="Globin-like"/>
    <property type="match status" value="1"/>
</dbReference>
<dbReference type="PANTHER" id="PTHR47768">
    <property type="entry name" value="GLOBIN RELATED-RELATED"/>
    <property type="match status" value="1"/>
</dbReference>
<keyword evidence="1" id="KW-0349">Heme</keyword>
<dbReference type="STRING" id="451379.A0A0N5AL91"/>
<dbReference type="GO" id="GO:0019825">
    <property type="term" value="F:oxygen binding"/>
    <property type="evidence" value="ECO:0007669"/>
    <property type="project" value="InterPro"/>
</dbReference>
<keyword evidence="4" id="KW-1185">Reference proteome</keyword>
<keyword evidence="1" id="KW-0561">Oxygen transport</keyword>
<evidence type="ECO:0000256" key="2">
    <source>
        <dbReference type="SAM" id="MobiDB-lite"/>
    </source>
</evidence>
<organism evidence="4 5">
    <name type="scientific">Syphacia muris</name>
    <dbReference type="NCBI Taxonomy" id="451379"/>
    <lineage>
        <taxon>Eukaryota</taxon>
        <taxon>Metazoa</taxon>
        <taxon>Ecdysozoa</taxon>
        <taxon>Nematoda</taxon>
        <taxon>Chromadorea</taxon>
        <taxon>Rhabditida</taxon>
        <taxon>Spirurina</taxon>
        <taxon>Oxyuridomorpha</taxon>
        <taxon>Oxyuroidea</taxon>
        <taxon>Oxyuridae</taxon>
        <taxon>Syphacia</taxon>
    </lineage>
</organism>
<dbReference type="InterPro" id="IPR009050">
    <property type="entry name" value="Globin-like_sf"/>
</dbReference>
<evidence type="ECO:0000259" key="3">
    <source>
        <dbReference type="PROSITE" id="PS01033"/>
    </source>
</evidence>
<sequence length="190" mass="22304">MSDPYSRNAKDHEPSPSSASDIERWQPTHEERELLRMTWSNDFEFLYQLGTNIYTYIFNTNPKAKSLFPFVKLYGNDWKECREFRSQALKFAQTLSLAIKNLYSMDQLVPLVYDIGAKHCKYAHRGFEPKHWDVFLDAMEQALSDHIRSLETLNDAQKLAATAAWRTLSLFIIIHMKRGFQDGLKRKNYS</sequence>
<dbReference type="PANTHER" id="PTHR47768:SF1">
    <property type="entry name" value="GLOBIN FAMILY PROFILE DOMAIN-CONTAINING PROTEIN"/>
    <property type="match status" value="1"/>
</dbReference>
<keyword evidence="1" id="KW-0408">Iron</keyword>
<proteinExistence type="inferred from homology"/>
<dbReference type="PROSITE" id="PS01033">
    <property type="entry name" value="GLOBIN"/>
    <property type="match status" value="1"/>
</dbReference>
<keyword evidence="1" id="KW-0813">Transport</keyword>
<feature type="domain" description="Globin" evidence="3">
    <location>
        <begin position="26"/>
        <end position="177"/>
    </location>
</feature>
<name>A0A0N5AL91_9BILA</name>